<name>A0ACD5UCT6_AVESA</name>
<reference evidence="1" key="2">
    <citation type="submission" date="2025-09" db="UniProtKB">
        <authorList>
            <consortium name="EnsemblPlants"/>
        </authorList>
    </citation>
    <scope>IDENTIFICATION</scope>
</reference>
<reference evidence="1" key="1">
    <citation type="submission" date="2021-05" db="EMBL/GenBank/DDBJ databases">
        <authorList>
            <person name="Scholz U."/>
            <person name="Mascher M."/>
            <person name="Fiebig A."/>
        </authorList>
    </citation>
    <scope>NUCLEOTIDE SEQUENCE [LARGE SCALE GENOMIC DNA]</scope>
</reference>
<organism evidence="1 2">
    <name type="scientific">Avena sativa</name>
    <name type="common">Oat</name>
    <dbReference type="NCBI Taxonomy" id="4498"/>
    <lineage>
        <taxon>Eukaryota</taxon>
        <taxon>Viridiplantae</taxon>
        <taxon>Streptophyta</taxon>
        <taxon>Embryophyta</taxon>
        <taxon>Tracheophyta</taxon>
        <taxon>Spermatophyta</taxon>
        <taxon>Magnoliopsida</taxon>
        <taxon>Liliopsida</taxon>
        <taxon>Poales</taxon>
        <taxon>Poaceae</taxon>
        <taxon>BOP clade</taxon>
        <taxon>Pooideae</taxon>
        <taxon>Poodae</taxon>
        <taxon>Poeae</taxon>
        <taxon>Poeae Chloroplast Group 1 (Aveneae type)</taxon>
        <taxon>Aveninae</taxon>
        <taxon>Avena</taxon>
    </lineage>
</organism>
<sequence>MATKVSNDVRGTARTEGKGDAGGGVDVRGATARRTEGNGGVGRGGVDVRGANRTEGKGDVAVSKDSLTIVALQAPVTIERPVRGDLEEHVPKPYLARALAAPDIYHPEGTTDDHHHHHMSVLQQHVAFFDRDDNGIIYPWETYSGCRAVGFNVLMSAFIGLLVNLVMSYPTLPGWLPSPLLPIYVHNIHKSKHGSDSGTYDKEGRFMPVNFENIFSKYARTYPDRLSFREMWRMTEGCREVFDFFGWVAAKLEWSILYVLARDEEGYLSREAIRRMYDGSLFEYIERQRRAQHEHVKMS</sequence>
<keyword evidence="2" id="KW-1185">Reference proteome</keyword>
<proteinExistence type="predicted"/>
<dbReference type="Proteomes" id="UP001732700">
    <property type="component" value="Chromosome 2A"/>
</dbReference>
<protein>
    <submittedName>
        <fullName evidence="1">Uncharacterized protein</fullName>
    </submittedName>
</protein>
<dbReference type="EnsemblPlants" id="AVESA.00010b.r2.2AG0229820.1">
    <property type="protein sequence ID" value="AVESA.00010b.r2.2AG0229820.1.CDS"/>
    <property type="gene ID" value="AVESA.00010b.r2.2AG0229820"/>
</dbReference>
<evidence type="ECO:0000313" key="1">
    <source>
        <dbReference type="EnsemblPlants" id="AVESA.00010b.r2.2AG0229820.1.CDS"/>
    </source>
</evidence>
<accession>A0ACD5UCT6</accession>
<evidence type="ECO:0000313" key="2">
    <source>
        <dbReference type="Proteomes" id="UP001732700"/>
    </source>
</evidence>